<feature type="compositionally biased region" description="Basic and acidic residues" evidence="1">
    <location>
        <begin position="16"/>
        <end position="34"/>
    </location>
</feature>
<evidence type="ECO:0000313" key="2">
    <source>
        <dbReference type="EMBL" id="CDW25148.1"/>
    </source>
</evidence>
<reference evidence="2" key="1">
    <citation type="submission" date="2014-05" db="EMBL/GenBank/DDBJ databases">
        <authorList>
            <person name="Chronopoulou M."/>
        </authorList>
    </citation>
    <scope>NUCLEOTIDE SEQUENCE</scope>
    <source>
        <tissue evidence="2">Whole organism</tissue>
    </source>
</reference>
<dbReference type="AlphaFoldDB" id="A0A0K2TGI7"/>
<name>A0A0K2TGI7_LEPSM</name>
<proteinExistence type="predicted"/>
<organism evidence="2">
    <name type="scientific">Lepeophtheirus salmonis</name>
    <name type="common">Salmon louse</name>
    <name type="synonym">Caligus salmonis</name>
    <dbReference type="NCBI Taxonomy" id="72036"/>
    <lineage>
        <taxon>Eukaryota</taxon>
        <taxon>Metazoa</taxon>
        <taxon>Ecdysozoa</taxon>
        <taxon>Arthropoda</taxon>
        <taxon>Crustacea</taxon>
        <taxon>Multicrustacea</taxon>
        <taxon>Hexanauplia</taxon>
        <taxon>Copepoda</taxon>
        <taxon>Siphonostomatoida</taxon>
        <taxon>Caligidae</taxon>
        <taxon>Lepeophtheirus</taxon>
    </lineage>
</organism>
<accession>A0A0K2TGI7</accession>
<dbReference type="EMBL" id="HACA01007787">
    <property type="protein sequence ID" value="CDW25148.1"/>
    <property type="molecule type" value="Transcribed_RNA"/>
</dbReference>
<protein>
    <submittedName>
        <fullName evidence="2">Uncharacterized protein</fullName>
    </submittedName>
</protein>
<feature type="region of interest" description="Disordered" evidence="1">
    <location>
        <begin position="1"/>
        <end position="60"/>
    </location>
</feature>
<sequence>MCGYSRENPFPSPTQETRDSEIYRVPKPKPRELKNTLVLDSTWRTPSSGGPRDVSTTMEV</sequence>
<feature type="compositionally biased region" description="Polar residues" evidence="1">
    <location>
        <begin position="38"/>
        <end position="60"/>
    </location>
</feature>
<evidence type="ECO:0000256" key="1">
    <source>
        <dbReference type="SAM" id="MobiDB-lite"/>
    </source>
</evidence>